<dbReference type="GO" id="GO:0004493">
    <property type="term" value="F:methylmalonyl-CoA epimerase activity"/>
    <property type="evidence" value="ECO:0007669"/>
    <property type="project" value="TreeGrafter"/>
</dbReference>
<dbReference type="AlphaFoldDB" id="A0A183VCL2"/>
<dbReference type="Proteomes" id="UP000050794">
    <property type="component" value="Unassembled WGS sequence"/>
</dbReference>
<dbReference type="GO" id="GO:0046872">
    <property type="term" value="F:metal ion binding"/>
    <property type="evidence" value="ECO:0007669"/>
    <property type="project" value="UniProtKB-KW"/>
</dbReference>
<name>A0A183VCL2_TOXCA</name>
<reference evidence="6" key="1">
    <citation type="submission" date="2016-06" db="UniProtKB">
        <authorList>
            <consortium name="WormBaseParasite"/>
        </authorList>
    </citation>
    <scope>IDENTIFICATION</scope>
</reference>
<dbReference type="PANTHER" id="PTHR43048">
    <property type="entry name" value="METHYLMALONYL-COA EPIMERASE"/>
    <property type="match status" value="1"/>
</dbReference>
<feature type="domain" description="VOC" evidence="3">
    <location>
        <begin position="21"/>
        <end position="149"/>
    </location>
</feature>
<dbReference type="Gene3D" id="3.10.180.10">
    <property type="entry name" value="2,3-Dihydroxybiphenyl 1,2-Dioxygenase, domain 1"/>
    <property type="match status" value="1"/>
</dbReference>
<comment type="similarity">
    <text evidence="1">Belongs to the methylmalonyl-CoA epimerase family.</text>
</comment>
<dbReference type="CDD" id="cd07249">
    <property type="entry name" value="MMCE"/>
    <property type="match status" value="1"/>
</dbReference>
<evidence type="ECO:0000259" key="3">
    <source>
        <dbReference type="PROSITE" id="PS51819"/>
    </source>
</evidence>
<dbReference type="EMBL" id="UYWY01025576">
    <property type="protein sequence ID" value="VDM49803.1"/>
    <property type="molecule type" value="Genomic_DNA"/>
</dbReference>
<dbReference type="GO" id="GO:0005739">
    <property type="term" value="C:mitochondrion"/>
    <property type="evidence" value="ECO:0007669"/>
    <property type="project" value="TreeGrafter"/>
</dbReference>
<dbReference type="InterPro" id="IPR037523">
    <property type="entry name" value="VOC_core"/>
</dbReference>
<evidence type="ECO:0000256" key="1">
    <source>
        <dbReference type="ARBA" id="ARBA00009308"/>
    </source>
</evidence>
<dbReference type="GO" id="GO:0046491">
    <property type="term" value="P:L-methylmalonyl-CoA metabolic process"/>
    <property type="evidence" value="ECO:0007669"/>
    <property type="project" value="TreeGrafter"/>
</dbReference>
<evidence type="ECO:0000313" key="6">
    <source>
        <dbReference type="WBParaSite" id="TCNE_0001848601-mRNA-1"/>
    </source>
</evidence>
<dbReference type="InterPro" id="IPR017515">
    <property type="entry name" value="MeMalonyl-CoA_epimerase"/>
</dbReference>
<gene>
    <name evidence="4" type="ORF">TCNE_LOCUS18482</name>
</gene>
<evidence type="ECO:0000313" key="4">
    <source>
        <dbReference type="EMBL" id="VDM49803.1"/>
    </source>
</evidence>
<accession>A0A183VCL2</accession>
<dbReference type="SUPFAM" id="SSF54593">
    <property type="entry name" value="Glyoxalase/Bleomycin resistance protein/Dihydroxybiphenyl dioxygenase"/>
    <property type="match status" value="1"/>
</dbReference>
<dbReference type="PANTHER" id="PTHR43048:SF3">
    <property type="entry name" value="METHYLMALONYL-COA EPIMERASE, MITOCHONDRIAL"/>
    <property type="match status" value="1"/>
</dbReference>
<sequence length="149" mass="16494">MSSEMNFQNFSAHPLAGLLGRLNHVAIITPDIDKSRKFYINLGATVSEKKAVPEWGVETAFVELPNTKIEFVYPYADDSPVMEFLVQNPKGGLHHICVEVSNIHKAIAEVRKLGIRTKGDEPKIGAHGKPVIFLNAEDTDNVNIELEEA</sequence>
<dbReference type="PROSITE" id="PS51819">
    <property type="entry name" value="VOC"/>
    <property type="match status" value="1"/>
</dbReference>
<evidence type="ECO:0000256" key="2">
    <source>
        <dbReference type="ARBA" id="ARBA00022723"/>
    </source>
</evidence>
<dbReference type="InterPro" id="IPR051785">
    <property type="entry name" value="MMCE/EMCE_epimerase"/>
</dbReference>
<organism evidence="5 6">
    <name type="scientific">Toxocara canis</name>
    <name type="common">Canine roundworm</name>
    <dbReference type="NCBI Taxonomy" id="6265"/>
    <lineage>
        <taxon>Eukaryota</taxon>
        <taxon>Metazoa</taxon>
        <taxon>Ecdysozoa</taxon>
        <taxon>Nematoda</taxon>
        <taxon>Chromadorea</taxon>
        <taxon>Rhabditida</taxon>
        <taxon>Spirurina</taxon>
        <taxon>Ascaridomorpha</taxon>
        <taxon>Ascaridoidea</taxon>
        <taxon>Toxocaridae</taxon>
        <taxon>Toxocara</taxon>
    </lineage>
</organism>
<proteinExistence type="inferred from homology"/>
<evidence type="ECO:0000313" key="5">
    <source>
        <dbReference type="Proteomes" id="UP000050794"/>
    </source>
</evidence>
<reference evidence="4 5" key="2">
    <citation type="submission" date="2018-11" db="EMBL/GenBank/DDBJ databases">
        <authorList>
            <consortium name="Pathogen Informatics"/>
        </authorList>
    </citation>
    <scope>NUCLEOTIDE SEQUENCE [LARGE SCALE GENOMIC DNA]</scope>
</reference>
<dbReference type="InterPro" id="IPR029068">
    <property type="entry name" value="Glyas_Bleomycin-R_OHBP_Dase"/>
</dbReference>
<dbReference type="Pfam" id="PF13669">
    <property type="entry name" value="Glyoxalase_4"/>
    <property type="match status" value="1"/>
</dbReference>
<keyword evidence="5" id="KW-1185">Reference proteome</keyword>
<protein>
    <submittedName>
        <fullName evidence="6">VOC domain-containing protein</fullName>
    </submittedName>
</protein>
<dbReference type="WBParaSite" id="TCNE_0001848601-mRNA-1">
    <property type="protein sequence ID" value="TCNE_0001848601-mRNA-1"/>
    <property type="gene ID" value="TCNE_0001848601"/>
</dbReference>
<dbReference type="NCBIfam" id="TIGR03081">
    <property type="entry name" value="metmalonyl_epim"/>
    <property type="match status" value="1"/>
</dbReference>
<keyword evidence="2" id="KW-0479">Metal-binding</keyword>